<name>A0A444RJD5_VERDA</name>
<feature type="region of interest" description="Disordered" evidence="1">
    <location>
        <begin position="32"/>
        <end position="208"/>
    </location>
</feature>
<organism evidence="2 3">
    <name type="scientific">Verticillium dahliae</name>
    <name type="common">Verticillium wilt</name>
    <dbReference type="NCBI Taxonomy" id="27337"/>
    <lineage>
        <taxon>Eukaryota</taxon>
        <taxon>Fungi</taxon>
        <taxon>Dikarya</taxon>
        <taxon>Ascomycota</taxon>
        <taxon>Pezizomycotina</taxon>
        <taxon>Sordariomycetes</taxon>
        <taxon>Hypocreomycetidae</taxon>
        <taxon>Glomerellales</taxon>
        <taxon>Plectosphaerellaceae</taxon>
        <taxon>Verticillium</taxon>
    </lineage>
</organism>
<feature type="compositionally biased region" description="Basic and acidic residues" evidence="1">
    <location>
        <begin position="59"/>
        <end position="73"/>
    </location>
</feature>
<feature type="compositionally biased region" description="Low complexity" evidence="1">
    <location>
        <begin position="41"/>
        <end position="53"/>
    </location>
</feature>
<evidence type="ECO:0000256" key="1">
    <source>
        <dbReference type="SAM" id="MobiDB-lite"/>
    </source>
</evidence>
<dbReference type="EMBL" id="RSDZ01000268">
    <property type="protein sequence ID" value="RXG41208.1"/>
    <property type="molecule type" value="Genomic_DNA"/>
</dbReference>
<dbReference type="AlphaFoldDB" id="A0A444RJD5"/>
<dbReference type="Proteomes" id="UP000288725">
    <property type="component" value="Chromosome 4"/>
</dbReference>
<reference evidence="2 3" key="1">
    <citation type="submission" date="2018-12" db="EMBL/GenBank/DDBJ databases">
        <title>Genome of Verticillium dahliae isolate Getta Getta.</title>
        <authorList>
            <person name="Gardiner D.M."/>
        </authorList>
    </citation>
    <scope>NUCLEOTIDE SEQUENCE [LARGE SCALE GENOMIC DNA]</scope>
    <source>
        <strain evidence="2 3">Getta Getta</strain>
    </source>
</reference>
<evidence type="ECO:0000313" key="2">
    <source>
        <dbReference type="EMBL" id="RXG41208.1"/>
    </source>
</evidence>
<accession>A0A444RJD5</accession>
<protein>
    <submittedName>
        <fullName evidence="2">Uncharacterized protein</fullName>
    </submittedName>
</protein>
<evidence type="ECO:0000313" key="3">
    <source>
        <dbReference type="Proteomes" id="UP000288725"/>
    </source>
</evidence>
<comment type="caution">
    <text evidence="2">The sequence shown here is derived from an EMBL/GenBank/DDBJ whole genome shotgun (WGS) entry which is preliminary data.</text>
</comment>
<gene>
    <name evidence="2" type="ORF">VDGE_30521</name>
</gene>
<feature type="compositionally biased region" description="Polar residues" evidence="1">
    <location>
        <begin position="95"/>
        <end position="105"/>
    </location>
</feature>
<proteinExistence type="predicted"/>
<feature type="compositionally biased region" description="Polar residues" evidence="1">
    <location>
        <begin position="143"/>
        <end position="153"/>
    </location>
</feature>
<sequence length="208" mass="22346">MGSSELPISESPSLEALELVDESMGRVAVNLESGDWEPNISSAATSPLSSLSDLDFEELDRRTTRGVSDEKAQAMKTSTQPTPETVEVSDEEQTAHATETSTRQPTPEAAEVSDEEQTAQATETSTRQPTPEAAEVSDEEQAAQATETSTRQPTPEAAEVSDEEQAAHATETSTRQPTPDPGCVSAEEDVAQPTEIHPCHNNPREQQQ</sequence>